<proteinExistence type="predicted"/>
<sequence length="105" mass="11893">MFMRIHAFPLLSPLSAESIFLPLSPPPPPLRVPRLSQVAVARPVATHRRRRLAVPVTDLLSPPPPLPPAAAASDHRHSICLEEQKRRKRWDYYETLLWFNKTGGS</sequence>
<protein>
    <submittedName>
        <fullName evidence="1">Uncharacterized protein</fullName>
    </submittedName>
</protein>
<evidence type="ECO:0000313" key="2">
    <source>
        <dbReference type="Proteomes" id="UP000091857"/>
    </source>
</evidence>
<evidence type="ECO:0000313" key="1">
    <source>
        <dbReference type="EMBL" id="KAG8639542.1"/>
    </source>
</evidence>
<dbReference type="Proteomes" id="UP000091857">
    <property type="component" value="Chromosome 14"/>
</dbReference>
<keyword evidence="2" id="KW-1185">Reference proteome</keyword>
<gene>
    <name evidence="1" type="ORF">MANES_14G154101v8</name>
</gene>
<reference evidence="2" key="1">
    <citation type="journal article" date="2016" name="Nat. Biotechnol.">
        <title>Sequencing wild and cultivated cassava and related species reveals extensive interspecific hybridization and genetic diversity.</title>
        <authorList>
            <person name="Bredeson J.V."/>
            <person name="Lyons J.B."/>
            <person name="Prochnik S.E."/>
            <person name="Wu G.A."/>
            <person name="Ha C.M."/>
            <person name="Edsinger-Gonzales E."/>
            <person name="Grimwood J."/>
            <person name="Schmutz J."/>
            <person name="Rabbi I.Y."/>
            <person name="Egesi C."/>
            <person name="Nauluvula P."/>
            <person name="Lebot V."/>
            <person name="Ndunguru J."/>
            <person name="Mkamilo G."/>
            <person name="Bart R.S."/>
            <person name="Setter T.L."/>
            <person name="Gleadow R.M."/>
            <person name="Kulakow P."/>
            <person name="Ferguson M.E."/>
            <person name="Rounsley S."/>
            <person name="Rokhsar D.S."/>
        </authorList>
    </citation>
    <scope>NUCLEOTIDE SEQUENCE [LARGE SCALE GENOMIC DNA]</scope>
    <source>
        <strain evidence="2">cv. AM560-2</strain>
    </source>
</reference>
<organism evidence="1 2">
    <name type="scientific">Manihot esculenta</name>
    <name type="common">Cassava</name>
    <name type="synonym">Jatropha manihot</name>
    <dbReference type="NCBI Taxonomy" id="3983"/>
    <lineage>
        <taxon>Eukaryota</taxon>
        <taxon>Viridiplantae</taxon>
        <taxon>Streptophyta</taxon>
        <taxon>Embryophyta</taxon>
        <taxon>Tracheophyta</taxon>
        <taxon>Spermatophyta</taxon>
        <taxon>Magnoliopsida</taxon>
        <taxon>eudicotyledons</taxon>
        <taxon>Gunneridae</taxon>
        <taxon>Pentapetalae</taxon>
        <taxon>rosids</taxon>
        <taxon>fabids</taxon>
        <taxon>Malpighiales</taxon>
        <taxon>Euphorbiaceae</taxon>
        <taxon>Crotonoideae</taxon>
        <taxon>Manihoteae</taxon>
        <taxon>Manihot</taxon>
    </lineage>
</organism>
<dbReference type="EMBL" id="CM004400">
    <property type="protein sequence ID" value="KAG8639542.1"/>
    <property type="molecule type" value="Genomic_DNA"/>
</dbReference>
<name>A0ACB7GGT8_MANES</name>
<comment type="caution">
    <text evidence="1">The sequence shown here is derived from an EMBL/GenBank/DDBJ whole genome shotgun (WGS) entry which is preliminary data.</text>
</comment>
<accession>A0ACB7GGT8</accession>